<organism evidence="1 2">
    <name type="scientific">Racocetra persica</name>
    <dbReference type="NCBI Taxonomy" id="160502"/>
    <lineage>
        <taxon>Eukaryota</taxon>
        <taxon>Fungi</taxon>
        <taxon>Fungi incertae sedis</taxon>
        <taxon>Mucoromycota</taxon>
        <taxon>Glomeromycotina</taxon>
        <taxon>Glomeromycetes</taxon>
        <taxon>Diversisporales</taxon>
        <taxon>Gigasporaceae</taxon>
        <taxon>Racocetra</taxon>
    </lineage>
</organism>
<evidence type="ECO:0000313" key="2">
    <source>
        <dbReference type="Proteomes" id="UP000789920"/>
    </source>
</evidence>
<reference evidence="1" key="1">
    <citation type="submission" date="2021-06" db="EMBL/GenBank/DDBJ databases">
        <authorList>
            <person name="Kallberg Y."/>
            <person name="Tangrot J."/>
            <person name="Rosling A."/>
        </authorList>
    </citation>
    <scope>NUCLEOTIDE SEQUENCE</scope>
    <source>
        <strain evidence="1">MA461A</strain>
    </source>
</reference>
<feature type="non-terminal residue" evidence="1">
    <location>
        <position position="1"/>
    </location>
</feature>
<comment type="caution">
    <text evidence="1">The sequence shown here is derived from an EMBL/GenBank/DDBJ whole genome shotgun (WGS) entry which is preliminary data.</text>
</comment>
<proteinExistence type="predicted"/>
<accession>A0ACA9N0P6</accession>
<gene>
    <name evidence="1" type="ORF">RPERSI_LOCUS6834</name>
</gene>
<dbReference type="EMBL" id="CAJVQC010011113">
    <property type="protein sequence ID" value="CAG8624065.1"/>
    <property type="molecule type" value="Genomic_DNA"/>
</dbReference>
<evidence type="ECO:0000313" key="1">
    <source>
        <dbReference type="EMBL" id="CAG8624065.1"/>
    </source>
</evidence>
<name>A0ACA9N0P6_9GLOM</name>
<protein>
    <submittedName>
        <fullName evidence="1">25888_t:CDS:1</fullName>
    </submittedName>
</protein>
<keyword evidence="2" id="KW-1185">Reference proteome</keyword>
<dbReference type="Proteomes" id="UP000789920">
    <property type="component" value="Unassembled WGS sequence"/>
</dbReference>
<sequence>LRLLIAIVEIVFFSTSTMSYSGPSHSAKNANSQEPKLPSTLYCYGCEKDKPIHSFSKTQVTKAMSNIHNRYAPKGRTTKRHHTTCKQCTPQQNTSLTCMVCTRTMPLDKFAKAQRKNAEKARCIDCMKKQQEEDTDDSEDFDDSDEGPYNETWDDIL</sequence>